<reference evidence="2 3" key="4">
    <citation type="journal article" date="2011" name="BMC Genomics">
        <title>RNA-Seq improves annotation of protein-coding genes in the cucumber genome.</title>
        <authorList>
            <person name="Li Z."/>
            <person name="Zhang Z."/>
            <person name="Yan P."/>
            <person name="Huang S."/>
            <person name="Fei Z."/>
            <person name="Lin K."/>
        </authorList>
    </citation>
    <scope>NUCLEOTIDE SEQUENCE [LARGE SCALE GENOMIC DNA]</scope>
    <source>
        <strain evidence="3">cv. 9930</strain>
    </source>
</reference>
<accession>A0A0A0K553</accession>
<dbReference type="Proteomes" id="UP000029981">
    <property type="component" value="Chromosome 7"/>
</dbReference>
<dbReference type="AlphaFoldDB" id="A0A0A0K553"/>
<evidence type="ECO:0000313" key="3">
    <source>
        <dbReference type="Proteomes" id="UP000029981"/>
    </source>
</evidence>
<sequence>MQFHILETPARGGSKETQELRRCAMGRGAEKKDWNHAVADLEGWKHNTTSKERTKVTRERKGEKEKS</sequence>
<reference evidence="2 3" key="2">
    <citation type="journal article" date="2009" name="PLoS ONE">
        <title>An integrated genetic and cytogenetic map of the cucumber genome.</title>
        <authorList>
            <person name="Ren Y."/>
            <person name="Zhang Z."/>
            <person name="Liu J."/>
            <person name="Staub J.E."/>
            <person name="Han Y."/>
            <person name="Cheng Z."/>
            <person name="Li X."/>
            <person name="Lu J."/>
            <person name="Miao H."/>
            <person name="Kang H."/>
            <person name="Xie B."/>
            <person name="Gu X."/>
            <person name="Wang X."/>
            <person name="Du Y."/>
            <person name="Jin W."/>
            <person name="Huang S."/>
        </authorList>
    </citation>
    <scope>NUCLEOTIDE SEQUENCE [LARGE SCALE GENOMIC DNA]</scope>
    <source>
        <strain evidence="3">cv. 9930</strain>
    </source>
</reference>
<dbReference type="EMBL" id="CM002928">
    <property type="protein sequence ID" value="KGN44049.1"/>
    <property type="molecule type" value="Genomic_DNA"/>
</dbReference>
<name>A0A0A0K553_CUCSA</name>
<reference evidence="2 3" key="3">
    <citation type="journal article" date="2010" name="BMC Genomics">
        <title>Transcriptome sequencing and comparative analysis of cucumber flowers with different sex types.</title>
        <authorList>
            <person name="Guo S."/>
            <person name="Zheng Y."/>
            <person name="Joung J.G."/>
            <person name="Liu S."/>
            <person name="Zhang Z."/>
            <person name="Crasta O.R."/>
            <person name="Sobral B.W."/>
            <person name="Xu Y."/>
            <person name="Huang S."/>
            <person name="Fei Z."/>
        </authorList>
    </citation>
    <scope>NUCLEOTIDE SEQUENCE [LARGE SCALE GENOMIC DNA]</scope>
    <source>
        <strain evidence="3">cv. 9930</strain>
    </source>
</reference>
<protein>
    <submittedName>
        <fullName evidence="2">Uncharacterized protein</fullName>
    </submittedName>
</protein>
<gene>
    <name evidence="2" type="ORF">Csa_7G135940</name>
</gene>
<organism evidence="2 3">
    <name type="scientific">Cucumis sativus</name>
    <name type="common">Cucumber</name>
    <dbReference type="NCBI Taxonomy" id="3659"/>
    <lineage>
        <taxon>Eukaryota</taxon>
        <taxon>Viridiplantae</taxon>
        <taxon>Streptophyta</taxon>
        <taxon>Embryophyta</taxon>
        <taxon>Tracheophyta</taxon>
        <taxon>Spermatophyta</taxon>
        <taxon>Magnoliopsida</taxon>
        <taxon>eudicotyledons</taxon>
        <taxon>Gunneridae</taxon>
        <taxon>Pentapetalae</taxon>
        <taxon>rosids</taxon>
        <taxon>fabids</taxon>
        <taxon>Cucurbitales</taxon>
        <taxon>Cucurbitaceae</taxon>
        <taxon>Benincaseae</taxon>
        <taxon>Cucumis</taxon>
    </lineage>
</organism>
<dbReference type="Gramene" id="KGN44049">
    <property type="protein sequence ID" value="KGN44049"/>
    <property type="gene ID" value="Csa_7G135940"/>
</dbReference>
<evidence type="ECO:0000313" key="2">
    <source>
        <dbReference type="EMBL" id="KGN44049.1"/>
    </source>
</evidence>
<evidence type="ECO:0000256" key="1">
    <source>
        <dbReference type="SAM" id="MobiDB-lite"/>
    </source>
</evidence>
<reference evidence="2 3" key="1">
    <citation type="journal article" date="2009" name="Nat. Genet.">
        <title>The genome of the cucumber, Cucumis sativus L.</title>
        <authorList>
            <person name="Huang S."/>
            <person name="Li R."/>
            <person name="Zhang Z."/>
            <person name="Li L."/>
            <person name="Gu X."/>
            <person name="Fan W."/>
            <person name="Lucas W.J."/>
            <person name="Wang X."/>
            <person name="Xie B."/>
            <person name="Ni P."/>
            <person name="Ren Y."/>
            <person name="Zhu H."/>
            <person name="Li J."/>
            <person name="Lin K."/>
            <person name="Jin W."/>
            <person name="Fei Z."/>
            <person name="Li G."/>
            <person name="Staub J."/>
            <person name="Kilian A."/>
            <person name="van der Vossen E.A."/>
            <person name="Wu Y."/>
            <person name="Guo J."/>
            <person name="He J."/>
            <person name="Jia Z."/>
            <person name="Ren Y."/>
            <person name="Tian G."/>
            <person name="Lu Y."/>
            <person name="Ruan J."/>
            <person name="Qian W."/>
            <person name="Wang M."/>
            <person name="Huang Q."/>
            <person name="Li B."/>
            <person name="Xuan Z."/>
            <person name="Cao J."/>
            <person name="Asan"/>
            <person name="Wu Z."/>
            <person name="Zhang J."/>
            <person name="Cai Q."/>
            <person name="Bai Y."/>
            <person name="Zhao B."/>
            <person name="Han Y."/>
            <person name="Li Y."/>
            <person name="Li X."/>
            <person name="Wang S."/>
            <person name="Shi Q."/>
            <person name="Liu S."/>
            <person name="Cho W.K."/>
            <person name="Kim J.Y."/>
            <person name="Xu Y."/>
            <person name="Heller-Uszynska K."/>
            <person name="Miao H."/>
            <person name="Cheng Z."/>
            <person name="Zhang S."/>
            <person name="Wu J."/>
            <person name="Yang Y."/>
            <person name="Kang H."/>
            <person name="Li M."/>
            <person name="Liang H."/>
            <person name="Ren X."/>
            <person name="Shi Z."/>
            <person name="Wen M."/>
            <person name="Jian M."/>
            <person name="Yang H."/>
            <person name="Zhang G."/>
            <person name="Yang Z."/>
            <person name="Chen R."/>
            <person name="Liu S."/>
            <person name="Li J."/>
            <person name="Ma L."/>
            <person name="Liu H."/>
            <person name="Zhou Y."/>
            <person name="Zhao J."/>
            <person name="Fang X."/>
            <person name="Li G."/>
            <person name="Fang L."/>
            <person name="Li Y."/>
            <person name="Liu D."/>
            <person name="Zheng H."/>
            <person name="Zhang Y."/>
            <person name="Qin N."/>
            <person name="Li Z."/>
            <person name="Yang G."/>
            <person name="Yang S."/>
            <person name="Bolund L."/>
            <person name="Kristiansen K."/>
            <person name="Zheng H."/>
            <person name="Li S."/>
            <person name="Zhang X."/>
            <person name="Yang H."/>
            <person name="Wang J."/>
            <person name="Sun R."/>
            <person name="Zhang B."/>
            <person name="Jiang S."/>
            <person name="Wang J."/>
            <person name="Du Y."/>
            <person name="Li S."/>
        </authorList>
    </citation>
    <scope>NUCLEOTIDE SEQUENCE [LARGE SCALE GENOMIC DNA]</scope>
    <source>
        <strain evidence="3">cv. 9930</strain>
    </source>
</reference>
<proteinExistence type="predicted"/>
<feature type="region of interest" description="Disordered" evidence="1">
    <location>
        <begin position="45"/>
        <end position="67"/>
    </location>
</feature>
<keyword evidence="3" id="KW-1185">Reference proteome</keyword>